<gene>
    <name evidence="1" type="ORF">IGC_05695</name>
</gene>
<dbReference type="SUPFAM" id="SSF56712">
    <property type="entry name" value="Prokaryotic type I DNA topoisomerase"/>
    <property type="match status" value="1"/>
</dbReference>
<evidence type="ECO:0008006" key="3">
    <source>
        <dbReference type="Google" id="ProtNLM"/>
    </source>
</evidence>
<protein>
    <recommendedName>
        <fullName evidence="3">Toprim domain-containing protein</fullName>
    </recommendedName>
</protein>
<evidence type="ECO:0000313" key="1">
    <source>
        <dbReference type="EMBL" id="EJQ71231.1"/>
    </source>
</evidence>
<organism evidence="1 2">
    <name type="scientific">Bacillus cereus HuA4-10</name>
    <dbReference type="NCBI Taxonomy" id="1053206"/>
    <lineage>
        <taxon>Bacteria</taxon>
        <taxon>Bacillati</taxon>
        <taxon>Bacillota</taxon>
        <taxon>Bacilli</taxon>
        <taxon>Bacillales</taxon>
        <taxon>Bacillaceae</taxon>
        <taxon>Bacillus</taxon>
        <taxon>Bacillus cereus group</taxon>
    </lineage>
</organism>
<name>J8CEE8_BACCE</name>
<dbReference type="PATRIC" id="fig|1053206.3.peg.5832"/>
<dbReference type="AlphaFoldDB" id="J8CEE8"/>
<dbReference type="HOGENOM" id="CLU_209672_0_0_9"/>
<dbReference type="Gene3D" id="3.40.50.140">
    <property type="match status" value="1"/>
</dbReference>
<dbReference type="InterPro" id="IPR023405">
    <property type="entry name" value="Topo_IA_core_domain"/>
</dbReference>
<dbReference type="EMBL" id="AHEA01000059">
    <property type="protein sequence ID" value="EJQ71231.1"/>
    <property type="molecule type" value="Genomic_DNA"/>
</dbReference>
<comment type="caution">
    <text evidence="1">The sequence shown here is derived from an EMBL/GenBank/DDBJ whole genome shotgun (WGS) entry which is preliminary data.</text>
</comment>
<reference evidence="1 2" key="1">
    <citation type="submission" date="2012-04" db="EMBL/GenBank/DDBJ databases">
        <title>The Genome Sequence of Bacillus cereus HuA4-10.</title>
        <authorList>
            <consortium name="The Broad Institute Genome Sequencing Platform"/>
            <consortium name="The Broad Institute Genome Sequencing Center for Infectious Disease"/>
            <person name="Feldgarden M."/>
            <person name="Van der Auwera G.A."/>
            <person name="Mahillon J."/>
            <person name="Duprez V."/>
            <person name="Timmery S."/>
            <person name="Mattelet C."/>
            <person name="Dierick K."/>
            <person name="Sun M."/>
            <person name="Yu Z."/>
            <person name="Zhu L."/>
            <person name="Hu X."/>
            <person name="Shank E.B."/>
            <person name="Swiecicka I."/>
            <person name="Hansen B.M."/>
            <person name="Andrup L."/>
            <person name="Young S.K."/>
            <person name="Zeng Q."/>
            <person name="Gargeya S."/>
            <person name="Fitzgerald M."/>
            <person name="Haas B."/>
            <person name="Abouelleil A."/>
            <person name="Alvarado L."/>
            <person name="Arachchi H.M."/>
            <person name="Berlin A."/>
            <person name="Chapman S.B."/>
            <person name="Goldberg J."/>
            <person name="Griggs A."/>
            <person name="Gujja S."/>
            <person name="Hansen M."/>
            <person name="Howarth C."/>
            <person name="Imamovic A."/>
            <person name="Larimer J."/>
            <person name="McCowen C."/>
            <person name="Montmayeur A."/>
            <person name="Murphy C."/>
            <person name="Neiman D."/>
            <person name="Pearson M."/>
            <person name="Priest M."/>
            <person name="Roberts A."/>
            <person name="Saif S."/>
            <person name="Shea T."/>
            <person name="Sisk P."/>
            <person name="Sykes S."/>
            <person name="Wortman J."/>
            <person name="Nusbaum C."/>
            <person name="Birren B."/>
        </authorList>
    </citation>
    <scope>NUCLEOTIDE SEQUENCE [LARGE SCALE GENOMIC DNA]</scope>
    <source>
        <strain evidence="1 2">HuA4-10</strain>
    </source>
</reference>
<accession>J8CEE8</accession>
<evidence type="ECO:0000313" key="2">
    <source>
        <dbReference type="Proteomes" id="UP000006977"/>
    </source>
</evidence>
<proteinExistence type="predicted"/>
<dbReference type="Proteomes" id="UP000006977">
    <property type="component" value="Unassembled WGS sequence"/>
</dbReference>
<sequence>MSVLILAEKPNQAKAYAEAFPKVEKKDGHFYVPPCSLLPSGGNITWAYGHLVELKSPQDYKKEW</sequence>